<dbReference type="SUPFAM" id="SSF54862">
    <property type="entry name" value="4Fe-4S ferredoxins"/>
    <property type="match status" value="1"/>
</dbReference>
<protein>
    <submittedName>
        <fullName evidence="2">Phosphoadenosine phosphosulfate reductase family protein</fullName>
    </submittedName>
</protein>
<dbReference type="PANTHER" id="PTHR43196:SF2">
    <property type="entry name" value="PHOSPHOADENOSINE PHOSPHOSULFATE REDUCTASE"/>
    <property type="match status" value="1"/>
</dbReference>
<dbReference type="SUPFAM" id="SSF52402">
    <property type="entry name" value="Adenine nucleotide alpha hydrolases-like"/>
    <property type="match status" value="1"/>
</dbReference>
<gene>
    <name evidence="2" type="ORF">OUY18_11690</name>
</gene>
<organism evidence="2 3">
    <name type="scientific">Caproiciproducens galactitolivorans</name>
    <dbReference type="NCBI Taxonomy" id="642589"/>
    <lineage>
        <taxon>Bacteria</taxon>
        <taxon>Bacillati</taxon>
        <taxon>Bacillota</taxon>
        <taxon>Clostridia</taxon>
        <taxon>Eubacteriales</taxon>
        <taxon>Acutalibacteraceae</taxon>
        <taxon>Caproiciproducens</taxon>
    </lineage>
</organism>
<dbReference type="Gene3D" id="3.40.50.620">
    <property type="entry name" value="HUPs"/>
    <property type="match status" value="1"/>
</dbReference>
<dbReference type="InterPro" id="IPR002500">
    <property type="entry name" value="PAPS_reduct_dom"/>
</dbReference>
<feature type="domain" description="4Fe-4S ferredoxin-type" evidence="1">
    <location>
        <begin position="458"/>
        <end position="488"/>
    </location>
</feature>
<evidence type="ECO:0000313" key="3">
    <source>
        <dbReference type="Proteomes" id="UP001082703"/>
    </source>
</evidence>
<dbReference type="InterPro" id="IPR017896">
    <property type="entry name" value="4Fe4S_Fe-S-bd"/>
</dbReference>
<dbReference type="Proteomes" id="UP001082703">
    <property type="component" value="Unassembled WGS sequence"/>
</dbReference>
<evidence type="ECO:0000259" key="1">
    <source>
        <dbReference type="PROSITE" id="PS51379"/>
    </source>
</evidence>
<comment type="caution">
    <text evidence="2">The sequence shown here is derived from an EMBL/GenBank/DDBJ whole genome shotgun (WGS) entry which is preliminary data.</text>
</comment>
<evidence type="ECO:0000313" key="2">
    <source>
        <dbReference type="EMBL" id="MCY1714913.1"/>
    </source>
</evidence>
<dbReference type="InterPro" id="IPR014729">
    <property type="entry name" value="Rossmann-like_a/b/a_fold"/>
</dbReference>
<name>A0ABT4BYA1_9FIRM</name>
<dbReference type="PROSITE" id="PS51379">
    <property type="entry name" value="4FE4S_FER_2"/>
    <property type="match status" value="1"/>
</dbReference>
<dbReference type="Pfam" id="PF01507">
    <property type="entry name" value="PAPS_reduct"/>
    <property type="match status" value="1"/>
</dbReference>
<reference evidence="2 3" key="1">
    <citation type="submission" date="2022-11" db="EMBL/GenBank/DDBJ databases">
        <authorList>
            <person name="Caiyu Z."/>
        </authorList>
    </citation>
    <scope>NUCLEOTIDE SEQUENCE [LARGE SCALE GENOMIC DNA]</scope>
    <source>
        <strain evidence="2 3">YR-4</strain>
    </source>
</reference>
<dbReference type="PANTHER" id="PTHR43196">
    <property type="entry name" value="SULFATE ADENYLYLTRANSFERASE SUBUNIT 2"/>
    <property type="match status" value="1"/>
</dbReference>
<accession>A0ABT4BYA1</accession>
<sequence length="807" mass="91399">MYQYVWDAETGGLLLTTEQLRFSKEPRPVYSKELDILGFDAYWTYPKDDSAPLLWAEANNYVYKGKTVAKTKGGSLYTKPEIILVEDPEPNGVPLSFVDIEGMCQKNRAIMETLVQETIQKIYNTYREYRDKIDVFYVAFSGGKDSVVALDLVQRALPHDEFKVMFGDTRMEFPDTYDVIKKVRKWCAGEGIDFLVAQSKLNPSQTWLVFGPPATSNRWCCSVHKTSPQITLLRKNTGKYDFTGMAFTGIRAAESLNRSEYDTISKGEKHTGQYSCHGILEWNSAELFLYIYSNSLLMNAAYIKGNARVGCLVCPNSSGKHDYIKHHCYSKEVDDFLAIIASTSSKADHYSKSEMQRFIDAGYWRTRRSGKSLNFGPNLFEVRIEGATKSIEVNRAVVLWEQWGKTIGELVDLGNSLYGISYHEKIYRIVITQKANKTVFSFPNCENSKDDIKFFSLFRSVIVKALYCVSCGVCEAECKHNCIHMERETQILDSCKHCYSCHNVHEHCVRYNSIRNISSEGKSMIGSKKISGYDGHGPRAEWLASFVKHQGGSDFWNTDGDGTCQNKKKDKFRDFLKDAGVIAYDKTAEGDKYTKYIPTHFGKVIIAQGAENDVSWALMLCNLVYEADFYWYVTNLNFGITYTPDSIKLMLQDVMPNDDSGHGKSNVVDAIKIALAKTPLGTSRIFAYGDIDIKVTSSGRENLTLKSLTRSPWSDPVPEVVLYALYKFAEACEGYYQFSLETLLDDSIEREGVSPTRIFGLDKNTMVRILNGLTINYPDFISASFTLDLDNITLREDKTAEDVLSLF</sequence>
<proteinExistence type="predicted"/>
<keyword evidence="3" id="KW-1185">Reference proteome</keyword>
<dbReference type="RefSeq" id="WP_268058970.1">
    <property type="nucleotide sequence ID" value="NZ_JAPOHA010000012.1"/>
</dbReference>
<dbReference type="EMBL" id="JAPOHA010000012">
    <property type="protein sequence ID" value="MCY1714913.1"/>
    <property type="molecule type" value="Genomic_DNA"/>
</dbReference>
<dbReference type="InterPro" id="IPR050128">
    <property type="entry name" value="Sulfate_adenylyltrnsfr_sub2"/>
</dbReference>